<organism evidence="2 3">
    <name type="scientific">Acetobacter nitrogenifigens DSM 23921 = NBRC 105050</name>
    <dbReference type="NCBI Taxonomy" id="1120919"/>
    <lineage>
        <taxon>Bacteria</taxon>
        <taxon>Pseudomonadati</taxon>
        <taxon>Pseudomonadota</taxon>
        <taxon>Alphaproteobacteria</taxon>
        <taxon>Acetobacterales</taxon>
        <taxon>Acetobacteraceae</taxon>
        <taxon>Acetobacter</taxon>
    </lineage>
</organism>
<dbReference type="EMBL" id="BJYF01000041">
    <property type="protein sequence ID" value="GEN61517.1"/>
    <property type="molecule type" value="Genomic_DNA"/>
</dbReference>
<evidence type="ECO:0000256" key="1">
    <source>
        <dbReference type="SAM" id="MobiDB-lite"/>
    </source>
</evidence>
<accession>A0A511XEZ4</accession>
<name>A0A511XEZ4_9PROT</name>
<comment type="caution">
    <text evidence="2">The sequence shown here is derived from an EMBL/GenBank/DDBJ whole genome shotgun (WGS) entry which is preliminary data.</text>
</comment>
<gene>
    <name evidence="2" type="ORF">ANI02nite_34010</name>
</gene>
<dbReference type="Proteomes" id="UP000321635">
    <property type="component" value="Unassembled WGS sequence"/>
</dbReference>
<sequence length="53" mass="6100">METYLLPFETAPKDKSERRSVDRSQVGSVRRAQSDNAKSLSPSCQTEMQRIRK</sequence>
<evidence type="ECO:0000313" key="3">
    <source>
        <dbReference type="Proteomes" id="UP000321635"/>
    </source>
</evidence>
<reference evidence="2 3" key="1">
    <citation type="submission" date="2019-07" db="EMBL/GenBank/DDBJ databases">
        <title>Whole genome shotgun sequence of Acetobacter nitrogenifigens NBRC 105050.</title>
        <authorList>
            <person name="Hosoyama A."/>
            <person name="Uohara A."/>
            <person name="Ohji S."/>
            <person name="Ichikawa N."/>
        </authorList>
    </citation>
    <scope>NUCLEOTIDE SEQUENCE [LARGE SCALE GENOMIC DNA]</scope>
    <source>
        <strain evidence="2 3">NBRC 105050</strain>
    </source>
</reference>
<feature type="region of interest" description="Disordered" evidence="1">
    <location>
        <begin position="1"/>
        <end position="53"/>
    </location>
</feature>
<proteinExistence type="predicted"/>
<evidence type="ECO:0000313" key="2">
    <source>
        <dbReference type="EMBL" id="GEN61517.1"/>
    </source>
</evidence>
<feature type="compositionally biased region" description="Polar residues" evidence="1">
    <location>
        <begin position="34"/>
        <end position="53"/>
    </location>
</feature>
<feature type="compositionally biased region" description="Basic and acidic residues" evidence="1">
    <location>
        <begin position="11"/>
        <end position="22"/>
    </location>
</feature>
<dbReference type="AlphaFoldDB" id="A0A511XEZ4"/>
<protein>
    <submittedName>
        <fullName evidence="2">Uncharacterized protein</fullName>
    </submittedName>
</protein>
<keyword evidence="3" id="KW-1185">Reference proteome</keyword>